<protein>
    <recommendedName>
        <fullName evidence="4">Lipoprotein</fullName>
    </recommendedName>
</protein>
<comment type="caution">
    <text evidence="2">The sequence shown here is derived from an EMBL/GenBank/DDBJ whole genome shotgun (WGS) entry which is preliminary data.</text>
</comment>
<reference evidence="2 3" key="1">
    <citation type="submission" date="2018-02" db="EMBL/GenBank/DDBJ databases">
        <title>Genomic Encyclopedia of Archaeal and Bacterial Type Strains, Phase II (KMG-II): from individual species to whole genera.</title>
        <authorList>
            <person name="Goeker M."/>
        </authorList>
    </citation>
    <scope>NUCLEOTIDE SEQUENCE [LARGE SCALE GENOMIC DNA]</scope>
    <source>
        <strain evidence="2 3">YU 961-1</strain>
    </source>
</reference>
<feature type="signal peptide" evidence="1">
    <location>
        <begin position="1"/>
        <end position="21"/>
    </location>
</feature>
<name>A0A2S6GBT9_9PSEU</name>
<feature type="chain" id="PRO_5038990611" description="Lipoprotein" evidence="1">
    <location>
        <begin position="22"/>
        <end position="144"/>
    </location>
</feature>
<dbReference type="EMBL" id="PTIX01000039">
    <property type="protein sequence ID" value="PPK61740.1"/>
    <property type="molecule type" value="Genomic_DNA"/>
</dbReference>
<sequence length="144" mass="14993">MAAVTRIAAVALLLLATACDSAPPAPRKSGTGELRTDLDPLVKRFPALAGATKAVWMSGTLGDDRVPGPSTYWIDAIVTLPQTTITDGDVQGTETPAVVEGLRGHLPAGPYRTGKSLDAMFSSQGWQTTAYLVENTVVLVATGQ</sequence>
<keyword evidence="3" id="KW-1185">Reference proteome</keyword>
<proteinExistence type="predicted"/>
<dbReference type="RefSeq" id="WP_104483407.1">
    <property type="nucleotide sequence ID" value="NZ_CP154825.1"/>
</dbReference>
<dbReference type="Proteomes" id="UP000239203">
    <property type="component" value="Unassembled WGS sequence"/>
</dbReference>
<accession>A0A2S6GBT9</accession>
<dbReference type="PROSITE" id="PS51257">
    <property type="entry name" value="PROKAR_LIPOPROTEIN"/>
    <property type="match status" value="1"/>
</dbReference>
<keyword evidence="1" id="KW-0732">Signal</keyword>
<evidence type="ECO:0008006" key="4">
    <source>
        <dbReference type="Google" id="ProtNLM"/>
    </source>
</evidence>
<organism evidence="2 3">
    <name type="scientific">Actinokineospora auranticolor</name>
    <dbReference type="NCBI Taxonomy" id="155976"/>
    <lineage>
        <taxon>Bacteria</taxon>
        <taxon>Bacillati</taxon>
        <taxon>Actinomycetota</taxon>
        <taxon>Actinomycetes</taxon>
        <taxon>Pseudonocardiales</taxon>
        <taxon>Pseudonocardiaceae</taxon>
        <taxon>Actinokineospora</taxon>
    </lineage>
</organism>
<dbReference type="OrthoDB" id="5118825at2"/>
<evidence type="ECO:0000313" key="2">
    <source>
        <dbReference type="EMBL" id="PPK61740.1"/>
    </source>
</evidence>
<dbReference type="AlphaFoldDB" id="A0A2S6GBT9"/>
<evidence type="ECO:0000313" key="3">
    <source>
        <dbReference type="Proteomes" id="UP000239203"/>
    </source>
</evidence>
<gene>
    <name evidence="2" type="ORF">CLV40_13937</name>
</gene>
<evidence type="ECO:0000256" key="1">
    <source>
        <dbReference type="SAM" id="SignalP"/>
    </source>
</evidence>